<evidence type="ECO:0000256" key="1">
    <source>
        <dbReference type="ARBA" id="ARBA00022801"/>
    </source>
</evidence>
<dbReference type="Gene3D" id="3.40.50.1820">
    <property type="entry name" value="alpha/beta hydrolase"/>
    <property type="match status" value="1"/>
</dbReference>
<dbReference type="InterPro" id="IPR050300">
    <property type="entry name" value="GDXG_lipolytic_enzyme"/>
</dbReference>
<dbReference type="EMBL" id="CAEMXZ010000024">
    <property type="protein sequence ID" value="CAB4323025.1"/>
    <property type="molecule type" value="Genomic_DNA"/>
</dbReference>
<keyword evidence="1" id="KW-0378">Hydrolase</keyword>
<protein>
    <submittedName>
        <fullName evidence="4">Unannotated protein</fullName>
    </submittedName>
</protein>
<dbReference type="PANTHER" id="PTHR48081">
    <property type="entry name" value="AB HYDROLASE SUPERFAMILY PROTEIN C4A8.06C"/>
    <property type="match status" value="1"/>
</dbReference>
<dbReference type="PANTHER" id="PTHR48081:SF8">
    <property type="entry name" value="ALPHA_BETA HYDROLASE FOLD-3 DOMAIN-CONTAINING PROTEIN-RELATED"/>
    <property type="match status" value="1"/>
</dbReference>
<dbReference type="AlphaFoldDB" id="A0A6J7J0C2"/>
<dbReference type="SUPFAM" id="SSF53474">
    <property type="entry name" value="alpha/beta-Hydrolases"/>
    <property type="match status" value="1"/>
</dbReference>
<dbReference type="InterPro" id="IPR029058">
    <property type="entry name" value="AB_hydrolase_fold"/>
</dbReference>
<evidence type="ECO:0000313" key="4">
    <source>
        <dbReference type="EMBL" id="CAB4936526.1"/>
    </source>
</evidence>
<proteinExistence type="predicted"/>
<dbReference type="GO" id="GO:0016787">
    <property type="term" value="F:hydrolase activity"/>
    <property type="evidence" value="ECO:0007669"/>
    <property type="project" value="UniProtKB-KW"/>
</dbReference>
<dbReference type="InterPro" id="IPR013094">
    <property type="entry name" value="AB_hydrolase_3"/>
</dbReference>
<reference evidence="4" key="1">
    <citation type="submission" date="2020-05" db="EMBL/GenBank/DDBJ databases">
        <authorList>
            <person name="Chiriac C."/>
            <person name="Salcher M."/>
            <person name="Ghai R."/>
            <person name="Kavagutti S V."/>
        </authorList>
    </citation>
    <scope>NUCLEOTIDE SEQUENCE</scope>
</reference>
<gene>
    <name evidence="3" type="ORF">UFOPK1392_00769</name>
    <name evidence="4" type="ORF">UFOPK3733_01004</name>
</gene>
<sequence>MASEEFHALQHAMAQRPVPPPPASIVEHRQRIDDAMAQMPLAEGTEAIEHDVDGVFVIECRPIDHAANAPVIVYAHGGGFRIASALAYRSYGSHLARATGARVMLVDYRLAPEHVFPAALDDCVAVHRWVLASGVPASHIVAMGDSAGGGLAASLVLHTLAEGPTPAAAICCSPWVDLTVSAATYDSRAEADRLFSRTQAEEAAPAYLGTTMPDHPLVSPIFGDWRGAPPMLIQVGDAEVLLDDAHRLHEVALASDVDATLHVYPEMPHIWQMSYPAFPEAVAAVEEIAAFIRTTLATADSE</sequence>
<evidence type="ECO:0000313" key="3">
    <source>
        <dbReference type="EMBL" id="CAB4323025.1"/>
    </source>
</evidence>
<organism evidence="4">
    <name type="scientific">freshwater metagenome</name>
    <dbReference type="NCBI Taxonomy" id="449393"/>
    <lineage>
        <taxon>unclassified sequences</taxon>
        <taxon>metagenomes</taxon>
        <taxon>ecological metagenomes</taxon>
    </lineage>
</organism>
<accession>A0A6J7J0C2</accession>
<dbReference type="Pfam" id="PF07859">
    <property type="entry name" value="Abhydrolase_3"/>
    <property type="match status" value="1"/>
</dbReference>
<feature type="domain" description="Alpha/beta hydrolase fold-3" evidence="2">
    <location>
        <begin position="72"/>
        <end position="272"/>
    </location>
</feature>
<name>A0A6J7J0C2_9ZZZZ</name>
<evidence type="ECO:0000259" key="2">
    <source>
        <dbReference type="Pfam" id="PF07859"/>
    </source>
</evidence>
<dbReference type="EMBL" id="CAFBNC010000042">
    <property type="protein sequence ID" value="CAB4936526.1"/>
    <property type="molecule type" value="Genomic_DNA"/>
</dbReference>